<accession>A0ABR9JL47</accession>
<keyword evidence="1" id="KW-0732">Signal</keyword>
<proteinExistence type="predicted"/>
<evidence type="ECO:0000256" key="1">
    <source>
        <dbReference type="SAM" id="SignalP"/>
    </source>
</evidence>
<evidence type="ECO:0008006" key="4">
    <source>
        <dbReference type="Google" id="ProtNLM"/>
    </source>
</evidence>
<reference evidence="2 3" key="1">
    <citation type="submission" date="2020-10" db="EMBL/GenBank/DDBJ databases">
        <title>Sequencing the genomes of 1000 actinobacteria strains.</title>
        <authorList>
            <person name="Klenk H.-P."/>
        </authorList>
    </citation>
    <scope>NUCLEOTIDE SEQUENCE [LARGE SCALE GENOMIC DNA]</scope>
    <source>
        <strain evidence="2 3">DSM 46744</strain>
    </source>
</reference>
<evidence type="ECO:0000313" key="3">
    <source>
        <dbReference type="Proteomes" id="UP000627838"/>
    </source>
</evidence>
<protein>
    <recommendedName>
        <fullName evidence="4">Secreted protein</fullName>
    </recommendedName>
</protein>
<evidence type="ECO:0000313" key="2">
    <source>
        <dbReference type="EMBL" id="MBE1531276.1"/>
    </source>
</evidence>
<keyword evidence="3" id="KW-1185">Reference proteome</keyword>
<gene>
    <name evidence="2" type="ORF">H4W34_001109</name>
</gene>
<dbReference type="RefSeq" id="WP_192758174.1">
    <property type="nucleotide sequence ID" value="NZ_JADBDZ010000001.1"/>
</dbReference>
<sequence>MDVRYKIGAAVAAVAVGTAALLAAVRAADGYEPYGGPPASPGTSPADPDPTRRIALNTEPADYPRLRELGYDLVDIRPDPSLVASIPRGMQALMWVGNFHCDDFTLDYDAFTRAVRTYGRDPRVYGWYLSDEPNTSECPEITEEIERRADFVERHAPGQISFISLTDWPMGPVTPRKVNVDIVGLDPYPCRGAVEPKKKCDIGAIDRMVRMADRAGIARERVAPVLQAFGQECSSGDKQYWLPTEDQFRALLRRWDRLVPAPRLEITYTWGKQDEWACPTLADASGGEHPDLQGIIEARNEGRS</sequence>
<dbReference type="InterPro" id="IPR017853">
    <property type="entry name" value="GH"/>
</dbReference>
<dbReference type="EMBL" id="JADBDZ010000001">
    <property type="protein sequence ID" value="MBE1531276.1"/>
    <property type="molecule type" value="Genomic_DNA"/>
</dbReference>
<organism evidence="2 3">
    <name type="scientific">Actinomadura algeriensis</name>
    <dbReference type="NCBI Taxonomy" id="1679523"/>
    <lineage>
        <taxon>Bacteria</taxon>
        <taxon>Bacillati</taxon>
        <taxon>Actinomycetota</taxon>
        <taxon>Actinomycetes</taxon>
        <taxon>Streptosporangiales</taxon>
        <taxon>Thermomonosporaceae</taxon>
        <taxon>Actinomadura</taxon>
    </lineage>
</organism>
<dbReference type="SUPFAM" id="SSF51445">
    <property type="entry name" value="(Trans)glycosidases"/>
    <property type="match status" value="1"/>
</dbReference>
<dbReference type="Proteomes" id="UP000627838">
    <property type="component" value="Unassembled WGS sequence"/>
</dbReference>
<feature type="signal peptide" evidence="1">
    <location>
        <begin position="1"/>
        <end position="23"/>
    </location>
</feature>
<name>A0ABR9JL47_9ACTN</name>
<feature type="chain" id="PRO_5046227744" description="Secreted protein" evidence="1">
    <location>
        <begin position="24"/>
        <end position="304"/>
    </location>
</feature>
<comment type="caution">
    <text evidence="2">The sequence shown here is derived from an EMBL/GenBank/DDBJ whole genome shotgun (WGS) entry which is preliminary data.</text>
</comment>